<evidence type="ECO:0000256" key="11">
    <source>
        <dbReference type="HAMAP-Rule" id="MF_01021"/>
    </source>
</evidence>
<feature type="binding site" evidence="11">
    <location>
        <position position="101"/>
    </location>
    <ligand>
        <name>Mg(2+)</name>
        <dbReference type="ChEBI" id="CHEBI:18420"/>
    </ligand>
</feature>
<dbReference type="GO" id="GO:0004635">
    <property type="term" value="F:phosphoribosyl-AMP cyclohydrolase activity"/>
    <property type="evidence" value="ECO:0007669"/>
    <property type="project" value="UniProtKB-UniRule"/>
</dbReference>
<dbReference type="Proteomes" id="UP000236000">
    <property type="component" value="Unassembled WGS sequence"/>
</dbReference>
<reference evidence="12 13" key="1">
    <citation type="journal article" date="2017" name="BMC Genomics">
        <title>Genome sequencing of 39 Akkermansia muciniphila isolates reveals its population structure, genomic and functional diverisity, and global distribution in mammalian gut microbiotas.</title>
        <authorList>
            <person name="Guo X."/>
            <person name="Li S."/>
            <person name="Zhang J."/>
            <person name="Wu F."/>
            <person name="Li X."/>
            <person name="Wu D."/>
            <person name="Zhang M."/>
            <person name="Ou Z."/>
            <person name="Jie Z."/>
            <person name="Yan Q."/>
            <person name="Li P."/>
            <person name="Yi J."/>
            <person name="Peng Y."/>
        </authorList>
    </citation>
    <scope>NUCLEOTIDE SEQUENCE [LARGE SCALE GENOMIC DNA]</scope>
    <source>
        <strain evidence="12 13">GP24</strain>
    </source>
</reference>
<keyword evidence="8 11" id="KW-0028">Amino-acid biosynthesis</keyword>
<evidence type="ECO:0000256" key="6">
    <source>
        <dbReference type="ARBA" id="ARBA00008299"/>
    </source>
</evidence>
<comment type="caution">
    <text evidence="12">The sequence shown here is derived from an EMBL/GenBank/DDBJ whole genome shotgun (WGS) entry which is preliminary data.</text>
</comment>
<dbReference type="AlphaFoldDB" id="A0A2N8HLX9"/>
<dbReference type="PANTHER" id="PTHR42945:SF1">
    <property type="entry name" value="HISTIDINE BIOSYNTHESIS BIFUNCTIONAL PROTEIN HIS7"/>
    <property type="match status" value="1"/>
</dbReference>
<dbReference type="Gene3D" id="4.10.80.70">
    <property type="match status" value="1"/>
</dbReference>
<dbReference type="RefSeq" id="WP_102712473.1">
    <property type="nucleotide sequence ID" value="NZ_PJKA01000006.1"/>
</dbReference>
<comment type="cofactor">
    <cofactor evidence="11">
        <name>Zn(2+)</name>
        <dbReference type="ChEBI" id="CHEBI:29105"/>
    </cofactor>
    <text evidence="11">Binds 1 zinc ion per subunit.</text>
</comment>
<name>A0A2N8HLX9_9BACT</name>
<dbReference type="EC" id="3.5.4.19" evidence="11"/>
<evidence type="ECO:0000313" key="12">
    <source>
        <dbReference type="EMBL" id="PNC18807.1"/>
    </source>
</evidence>
<keyword evidence="11" id="KW-0862">Zinc</keyword>
<dbReference type="NCBIfam" id="NF000768">
    <property type="entry name" value="PRK00051.1"/>
    <property type="match status" value="1"/>
</dbReference>
<comment type="cofactor">
    <cofactor evidence="11">
        <name>Mg(2+)</name>
        <dbReference type="ChEBI" id="CHEBI:18420"/>
    </cofactor>
    <text evidence="11">Binds 1 Mg(2+) ion per subunit.</text>
</comment>
<evidence type="ECO:0000256" key="4">
    <source>
        <dbReference type="ARBA" id="ARBA00005204"/>
    </source>
</evidence>
<dbReference type="InterPro" id="IPR026660">
    <property type="entry name" value="PRA-CH"/>
</dbReference>
<protein>
    <recommendedName>
        <fullName evidence="11">Phosphoribosyl-AMP cyclohydrolase</fullName>
        <shortName evidence="11">PRA-CH</shortName>
        <ecNumber evidence="11">3.5.4.19</ecNumber>
    </recommendedName>
</protein>
<keyword evidence="11" id="KW-0479">Metal-binding</keyword>
<dbReference type="HAMAP" id="MF_01021">
    <property type="entry name" value="HisI"/>
    <property type="match status" value="1"/>
</dbReference>
<keyword evidence="10 11" id="KW-0368">Histidine biosynthesis</keyword>
<organism evidence="12 13">
    <name type="scientific">Akkermansia muciniphila</name>
    <dbReference type="NCBI Taxonomy" id="239935"/>
    <lineage>
        <taxon>Bacteria</taxon>
        <taxon>Pseudomonadati</taxon>
        <taxon>Verrucomicrobiota</taxon>
        <taxon>Verrucomicrobiia</taxon>
        <taxon>Verrucomicrobiales</taxon>
        <taxon>Akkermansiaceae</taxon>
        <taxon>Akkermansia</taxon>
    </lineage>
</organism>
<dbReference type="OrthoDB" id="9795769at2"/>
<comment type="subcellular location">
    <subcellularLocation>
        <location evidence="11">Cytoplasm</location>
    </subcellularLocation>
</comment>
<keyword evidence="9 11" id="KW-0378">Hydrolase</keyword>
<dbReference type="GO" id="GO:0004636">
    <property type="term" value="F:phosphoribosyl-ATP diphosphatase activity"/>
    <property type="evidence" value="ECO:0007669"/>
    <property type="project" value="UniProtKB-EC"/>
</dbReference>
<comment type="similarity">
    <text evidence="6">In the N-terminal section; belongs to the PRA-CH family.</text>
</comment>
<evidence type="ECO:0000313" key="13">
    <source>
        <dbReference type="Proteomes" id="UP000236000"/>
    </source>
</evidence>
<evidence type="ECO:0000256" key="10">
    <source>
        <dbReference type="ARBA" id="ARBA00023102"/>
    </source>
</evidence>
<dbReference type="PANTHER" id="PTHR42945">
    <property type="entry name" value="HISTIDINE BIOSYNTHESIS BIFUNCTIONAL PROTEIN"/>
    <property type="match status" value="1"/>
</dbReference>
<dbReference type="GO" id="GO:0005737">
    <property type="term" value="C:cytoplasm"/>
    <property type="evidence" value="ECO:0007669"/>
    <property type="project" value="UniProtKB-SubCell"/>
</dbReference>
<dbReference type="GO" id="GO:0000105">
    <property type="term" value="P:L-histidine biosynthetic process"/>
    <property type="evidence" value="ECO:0007669"/>
    <property type="project" value="UniProtKB-UniRule"/>
</dbReference>
<feature type="binding site" evidence="11">
    <location>
        <position position="99"/>
    </location>
    <ligand>
        <name>Mg(2+)</name>
        <dbReference type="ChEBI" id="CHEBI:18420"/>
    </ligand>
</feature>
<dbReference type="InterPro" id="IPR002496">
    <property type="entry name" value="PRib_AMP_CycHydrolase_dom"/>
</dbReference>
<dbReference type="FunFam" id="3.10.20.810:FF:000001">
    <property type="entry name" value="Histidine biosynthesis bifunctional protein HisIE"/>
    <property type="match status" value="1"/>
</dbReference>
<keyword evidence="7 11" id="KW-0963">Cytoplasm</keyword>
<evidence type="ECO:0000256" key="2">
    <source>
        <dbReference type="ARBA" id="ARBA00001460"/>
    </source>
</evidence>
<gene>
    <name evidence="11" type="primary">hisI</name>
    <name evidence="12" type="ORF">CXU22_03140</name>
</gene>
<comment type="similarity">
    <text evidence="5">In the C-terminal section; belongs to the PRA-PH family.</text>
</comment>
<feature type="binding site" evidence="11">
    <location>
        <position position="97"/>
    </location>
    <ligand>
        <name>Mg(2+)</name>
        <dbReference type="ChEBI" id="CHEBI:18420"/>
    </ligand>
</feature>
<comment type="catalytic activity">
    <reaction evidence="1 11">
        <text>1-(5-phospho-beta-D-ribosyl)-5'-AMP + H2O = 1-(5-phospho-beta-D-ribosyl)-5-[(5-phospho-beta-D-ribosylamino)methylideneamino]imidazole-4-carboxamide</text>
        <dbReference type="Rhea" id="RHEA:20049"/>
        <dbReference type="ChEBI" id="CHEBI:15377"/>
        <dbReference type="ChEBI" id="CHEBI:58435"/>
        <dbReference type="ChEBI" id="CHEBI:59457"/>
        <dbReference type="EC" id="3.5.4.19"/>
    </reaction>
</comment>
<comment type="pathway">
    <text evidence="3 11">Amino-acid biosynthesis; L-histidine biosynthesis; L-histidine from 5-phospho-alpha-D-ribose 1-diphosphate: step 3/9.</text>
</comment>
<evidence type="ECO:0000256" key="1">
    <source>
        <dbReference type="ARBA" id="ARBA00000024"/>
    </source>
</evidence>
<feature type="binding site" evidence="11">
    <location>
        <position position="122"/>
    </location>
    <ligand>
        <name>Zn(2+)</name>
        <dbReference type="ChEBI" id="CHEBI:29105"/>
        <note>ligand shared between dimeric partners</note>
    </ligand>
</feature>
<comment type="catalytic activity">
    <reaction evidence="2">
        <text>1-(5-phospho-beta-D-ribosyl)-ATP + H2O = 1-(5-phospho-beta-D-ribosyl)-5'-AMP + diphosphate + H(+)</text>
        <dbReference type="Rhea" id="RHEA:22828"/>
        <dbReference type="ChEBI" id="CHEBI:15377"/>
        <dbReference type="ChEBI" id="CHEBI:15378"/>
        <dbReference type="ChEBI" id="CHEBI:33019"/>
        <dbReference type="ChEBI" id="CHEBI:59457"/>
        <dbReference type="ChEBI" id="CHEBI:73183"/>
        <dbReference type="EC" id="3.6.1.31"/>
    </reaction>
</comment>
<evidence type="ECO:0000256" key="9">
    <source>
        <dbReference type="ARBA" id="ARBA00022801"/>
    </source>
</evidence>
<dbReference type="GO" id="GO:0008270">
    <property type="term" value="F:zinc ion binding"/>
    <property type="evidence" value="ECO:0007669"/>
    <property type="project" value="UniProtKB-UniRule"/>
</dbReference>
<evidence type="ECO:0000256" key="7">
    <source>
        <dbReference type="ARBA" id="ARBA00022490"/>
    </source>
</evidence>
<feature type="binding site" evidence="11">
    <location>
        <position position="115"/>
    </location>
    <ligand>
        <name>Zn(2+)</name>
        <dbReference type="ChEBI" id="CHEBI:29105"/>
        <note>ligand shared between dimeric partners</note>
    </ligand>
</feature>
<dbReference type="GO" id="GO:0000287">
    <property type="term" value="F:magnesium ion binding"/>
    <property type="evidence" value="ECO:0007669"/>
    <property type="project" value="UniProtKB-UniRule"/>
</dbReference>
<evidence type="ECO:0000256" key="5">
    <source>
        <dbReference type="ARBA" id="ARBA00007731"/>
    </source>
</evidence>
<dbReference type="UniPathway" id="UPA00031">
    <property type="reaction ID" value="UER00008"/>
</dbReference>
<comment type="similarity">
    <text evidence="11">Belongs to the PRA-CH family.</text>
</comment>
<feature type="binding site" evidence="11">
    <location>
        <position position="98"/>
    </location>
    <ligand>
        <name>Zn(2+)</name>
        <dbReference type="ChEBI" id="CHEBI:29105"/>
        <note>ligand shared between dimeric partners</note>
    </ligand>
</feature>
<proteinExistence type="inferred from homology"/>
<dbReference type="Pfam" id="PF01502">
    <property type="entry name" value="PRA-CH"/>
    <property type="match status" value="1"/>
</dbReference>
<dbReference type="SUPFAM" id="SSF141734">
    <property type="entry name" value="HisI-like"/>
    <property type="match status" value="1"/>
</dbReference>
<comment type="pathway">
    <text evidence="4">Amino-acid biosynthesis; L-histidine biosynthesis; L-histidine from 5-phospho-alpha-D-ribose 1-diphosphate: step 2/9.</text>
</comment>
<keyword evidence="11" id="KW-0460">Magnesium</keyword>
<comment type="function">
    <text evidence="11">Catalyzes the hydrolysis of the adenine ring of phosphoribosyl-AMP.</text>
</comment>
<dbReference type="EMBL" id="PJKA01000006">
    <property type="protein sequence ID" value="PNC18807.1"/>
    <property type="molecule type" value="Genomic_DNA"/>
</dbReference>
<dbReference type="InterPro" id="IPR038019">
    <property type="entry name" value="PRib_AMP_CycHydrolase_sf"/>
</dbReference>
<accession>A0A2N8HLX9</accession>
<dbReference type="Gene3D" id="3.10.20.810">
    <property type="entry name" value="Phosphoribosyl-AMP cyclohydrolase"/>
    <property type="match status" value="1"/>
</dbReference>
<evidence type="ECO:0000256" key="8">
    <source>
        <dbReference type="ARBA" id="ARBA00022605"/>
    </source>
</evidence>
<evidence type="ECO:0000256" key="3">
    <source>
        <dbReference type="ARBA" id="ARBA00005169"/>
    </source>
</evidence>
<sequence>MEQNDISSRIVFADRGKVNVEKGVEFAPKFDQNGLIPALAMDHVTHEPLMLAYMNAESLRMTMELGEAVYYSRSRQEIWHKGATSGHVQKVKQILIDCDQDALVVLVDQCGAGACHTGHHSCFYRSVPFGDELKAQPQGEPVTLREADGGVVFDAEAVYGKGH</sequence>
<comment type="subunit">
    <text evidence="11">Homodimer.</text>
</comment>